<gene>
    <name evidence="2" type="ORF">OS133_01960</name>
    <name evidence="3" type="ORF">OS134_15395</name>
</gene>
<name>A0AAW8NID6_9GAMM</name>
<accession>A0AAW8NID6</accession>
<sequence>MMKRICSCIPLLLLASCGLLVKQSPAEKLSGYTYIPVDPFSVTTNPEESCNNPQRLTAAESVDTANVSSQALLASLPDNAVRTTVETFFLDGSVTYGPAKISSKADSYRMTVDYINADTTNVDIWIKREAQVYATGERKAINLFMPVHDKYSEYLIGSDVYTVTSENPYSIDYQYFSLPVYVGIGLRATADINGVDSGANISGLGAIGVSAESKDLKGSLTVQTLGVNGQAIAAALPIQSELNRTTAQNAITSVASIKALLYEEGTIVQPRVVGIYLPFPGGKALINSVISEISRAKVVWKRPCVVLE</sequence>
<evidence type="ECO:0000256" key="1">
    <source>
        <dbReference type="SAM" id="SignalP"/>
    </source>
</evidence>
<organism evidence="2 4">
    <name type="scientific">Shewanella fidelis</name>
    <dbReference type="NCBI Taxonomy" id="173509"/>
    <lineage>
        <taxon>Bacteria</taxon>
        <taxon>Pseudomonadati</taxon>
        <taxon>Pseudomonadota</taxon>
        <taxon>Gammaproteobacteria</taxon>
        <taxon>Alteromonadales</taxon>
        <taxon>Shewanellaceae</taxon>
        <taxon>Shewanella</taxon>
    </lineage>
</organism>
<evidence type="ECO:0000313" key="5">
    <source>
        <dbReference type="Proteomes" id="UP001271263"/>
    </source>
</evidence>
<protein>
    <recommendedName>
        <fullName evidence="6">Lipoprotein</fullName>
    </recommendedName>
</protein>
<reference evidence="2" key="2">
    <citation type="submission" date="2022-11" db="EMBL/GenBank/DDBJ databases">
        <title>Prophages regulate Shewanella fidelis motility and biofilm formation: implications for gut colonization dynamics in Ciona robusta.</title>
        <authorList>
            <person name="Natarajan O."/>
            <person name="Gibboney S.L."/>
            <person name="Young M.N."/>
            <person name="Lim S.J."/>
            <person name="Pluta N."/>
            <person name="Atkinson C.G.F."/>
            <person name="Leigh B.A."/>
            <person name="Liberti A."/>
            <person name="Kees E."/>
            <person name="Breitbart M."/>
            <person name="Gralnick J."/>
            <person name="Dishaw L.J."/>
        </authorList>
    </citation>
    <scope>NUCLEOTIDE SEQUENCE</scope>
    <source>
        <strain evidence="2">3313</strain>
    </source>
</reference>
<evidence type="ECO:0000313" key="2">
    <source>
        <dbReference type="EMBL" id="MDR8522462.1"/>
    </source>
</evidence>
<dbReference type="AlphaFoldDB" id="A0AAW8NID6"/>
<keyword evidence="5" id="KW-1185">Reference proteome</keyword>
<dbReference type="EMBL" id="JAPMLE010000001">
    <property type="protein sequence ID" value="MDR8522462.1"/>
    <property type="molecule type" value="Genomic_DNA"/>
</dbReference>
<keyword evidence="1" id="KW-0732">Signal</keyword>
<proteinExistence type="predicted"/>
<dbReference type="PROSITE" id="PS51257">
    <property type="entry name" value="PROKAR_LIPOPROTEIN"/>
    <property type="match status" value="1"/>
</dbReference>
<evidence type="ECO:0000313" key="3">
    <source>
        <dbReference type="EMBL" id="MDW4825454.1"/>
    </source>
</evidence>
<evidence type="ECO:0008006" key="6">
    <source>
        <dbReference type="Google" id="ProtNLM"/>
    </source>
</evidence>
<comment type="caution">
    <text evidence="2">The sequence shown here is derived from an EMBL/GenBank/DDBJ whole genome shotgun (WGS) entry which is preliminary data.</text>
</comment>
<dbReference type="Proteomes" id="UP001259340">
    <property type="component" value="Unassembled WGS sequence"/>
</dbReference>
<evidence type="ECO:0000313" key="4">
    <source>
        <dbReference type="Proteomes" id="UP001259340"/>
    </source>
</evidence>
<dbReference type="EMBL" id="JAPMLD010000007">
    <property type="protein sequence ID" value="MDW4825454.1"/>
    <property type="molecule type" value="Genomic_DNA"/>
</dbReference>
<feature type="signal peptide" evidence="1">
    <location>
        <begin position="1"/>
        <end position="21"/>
    </location>
</feature>
<dbReference type="Proteomes" id="UP001271263">
    <property type="component" value="Unassembled WGS sequence"/>
</dbReference>
<feature type="chain" id="PRO_5043432111" description="Lipoprotein" evidence="1">
    <location>
        <begin position="22"/>
        <end position="308"/>
    </location>
</feature>
<dbReference type="RefSeq" id="WP_310653814.1">
    <property type="nucleotide sequence ID" value="NZ_JAPMLA010000007.1"/>
</dbReference>
<reference evidence="3 5" key="1">
    <citation type="journal article" date="2022" name="bioRxiv">
        <title>Prophages regulate Shewanella fidelis 3313 motility and biofilm formation: implications for gut colonization dynamics in Ciona robusta.</title>
        <authorList>
            <person name="Natarajan O."/>
            <person name="Gibboney S.L."/>
            <person name="Young M.N."/>
            <person name="Lim S.J."/>
            <person name="Pluta N."/>
            <person name="Atkinson C.G."/>
            <person name="Leigh B.A."/>
            <person name="Liberti A."/>
            <person name="Kees E.D."/>
            <person name="Breitbart M."/>
            <person name="Gralnick J.A."/>
            <person name="Dishaw L.J."/>
        </authorList>
    </citation>
    <scope>NUCLEOTIDE SEQUENCE [LARGE SCALE GENOMIC DNA]</scope>
    <source>
        <strain evidence="3 5">JG4066</strain>
    </source>
</reference>